<protein>
    <submittedName>
        <fullName evidence="2">Uncharacterized protein</fullName>
    </submittedName>
</protein>
<keyword evidence="3" id="KW-1185">Reference proteome</keyword>
<gene>
    <name evidence="2" type="ORF">OSTQU699_LOCUS10362</name>
</gene>
<evidence type="ECO:0000313" key="3">
    <source>
        <dbReference type="Proteomes" id="UP000708148"/>
    </source>
</evidence>
<accession>A0A8S1JF57</accession>
<dbReference type="AlphaFoldDB" id="A0A8S1JF57"/>
<evidence type="ECO:0000313" key="2">
    <source>
        <dbReference type="EMBL" id="CAD7705007.1"/>
    </source>
</evidence>
<organism evidence="2 3">
    <name type="scientific">Ostreobium quekettii</name>
    <dbReference type="NCBI Taxonomy" id="121088"/>
    <lineage>
        <taxon>Eukaryota</taxon>
        <taxon>Viridiplantae</taxon>
        <taxon>Chlorophyta</taxon>
        <taxon>core chlorophytes</taxon>
        <taxon>Ulvophyceae</taxon>
        <taxon>TCBD clade</taxon>
        <taxon>Bryopsidales</taxon>
        <taxon>Ostreobineae</taxon>
        <taxon>Ostreobiaceae</taxon>
        <taxon>Ostreobium</taxon>
    </lineage>
</organism>
<feature type="compositionally biased region" description="Polar residues" evidence="1">
    <location>
        <begin position="47"/>
        <end position="58"/>
    </location>
</feature>
<evidence type="ECO:0000256" key="1">
    <source>
        <dbReference type="SAM" id="MobiDB-lite"/>
    </source>
</evidence>
<comment type="caution">
    <text evidence="2">The sequence shown here is derived from an EMBL/GenBank/DDBJ whole genome shotgun (WGS) entry which is preliminary data.</text>
</comment>
<reference evidence="2" key="1">
    <citation type="submission" date="2020-12" db="EMBL/GenBank/DDBJ databases">
        <authorList>
            <person name="Iha C."/>
        </authorList>
    </citation>
    <scope>NUCLEOTIDE SEQUENCE</scope>
</reference>
<dbReference type="Proteomes" id="UP000708148">
    <property type="component" value="Unassembled WGS sequence"/>
</dbReference>
<name>A0A8S1JF57_9CHLO</name>
<proteinExistence type="predicted"/>
<feature type="non-terminal residue" evidence="2">
    <location>
        <position position="1"/>
    </location>
</feature>
<sequence>QINWEASEVLGDLPLDFFGDSKGAVLMTKGFEFRVKNPPKDDPTNPWDGNNQFNTINPQYPEEF</sequence>
<feature type="region of interest" description="Disordered" evidence="1">
    <location>
        <begin position="36"/>
        <end position="64"/>
    </location>
</feature>
<dbReference type="EMBL" id="CAJHUC010002999">
    <property type="protein sequence ID" value="CAD7705007.1"/>
    <property type="molecule type" value="Genomic_DNA"/>
</dbReference>